<feature type="region of interest" description="Disordered" evidence="1">
    <location>
        <begin position="575"/>
        <end position="604"/>
    </location>
</feature>
<accession>A0ABD3QZR0</accession>
<evidence type="ECO:0000313" key="3">
    <source>
        <dbReference type="Proteomes" id="UP001530315"/>
    </source>
</evidence>
<name>A0ABD3QZR0_9STRA</name>
<keyword evidence="3" id="KW-1185">Reference proteome</keyword>
<dbReference type="EMBL" id="JALLAZ020000019">
    <property type="protein sequence ID" value="KAL3805744.1"/>
    <property type="molecule type" value="Genomic_DNA"/>
</dbReference>
<reference evidence="2 3" key="1">
    <citation type="submission" date="2024-10" db="EMBL/GenBank/DDBJ databases">
        <title>Updated reference genomes for cyclostephanoid diatoms.</title>
        <authorList>
            <person name="Roberts W.R."/>
            <person name="Alverson A.J."/>
        </authorList>
    </citation>
    <scope>NUCLEOTIDE SEQUENCE [LARGE SCALE GENOMIC DNA]</scope>
    <source>
        <strain evidence="2 3">AJA276-08</strain>
    </source>
</reference>
<gene>
    <name evidence="2" type="ORF">ACHAW5_003824</name>
</gene>
<proteinExistence type="predicted"/>
<evidence type="ECO:0000256" key="1">
    <source>
        <dbReference type="SAM" id="MobiDB-lite"/>
    </source>
</evidence>
<dbReference type="Proteomes" id="UP001530315">
    <property type="component" value="Unassembled WGS sequence"/>
</dbReference>
<comment type="caution">
    <text evidence="2">The sequence shown here is derived from an EMBL/GenBank/DDBJ whole genome shotgun (WGS) entry which is preliminary data.</text>
</comment>
<evidence type="ECO:0000313" key="2">
    <source>
        <dbReference type="EMBL" id="KAL3805744.1"/>
    </source>
</evidence>
<organism evidence="2 3">
    <name type="scientific">Stephanodiscus triporus</name>
    <dbReference type="NCBI Taxonomy" id="2934178"/>
    <lineage>
        <taxon>Eukaryota</taxon>
        <taxon>Sar</taxon>
        <taxon>Stramenopiles</taxon>
        <taxon>Ochrophyta</taxon>
        <taxon>Bacillariophyta</taxon>
        <taxon>Coscinodiscophyceae</taxon>
        <taxon>Thalassiosirophycidae</taxon>
        <taxon>Stephanodiscales</taxon>
        <taxon>Stephanodiscaceae</taxon>
        <taxon>Stephanodiscus</taxon>
    </lineage>
</organism>
<dbReference type="AlphaFoldDB" id="A0ABD3QZR0"/>
<protein>
    <submittedName>
        <fullName evidence="2">Uncharacterized protein</fullName>
    </submittedName>
</protein>
<sequence length="604" mass="67305">MELAALWDVPILVSDSLSALADLGIFEGFWSSAPGKVLFAGTDALLTTSFRGGSYGERGERDLGPRPHSDETIGLARRGGGVEGTAIEMLDDRSEAGRVDALVVKEVVKDDTQKADGEGTAITRLDEVSEAGRFDALVLKGDTQKSDGAAVPDHLWLHAFLQGYGLKTCLEEHLQALALPSGAAAGHLRDDGPPIGWKAALEGFRSLGLRWWRGNLLRGFYSWRKANVKINKGCTPGQMVRRTVASYANRSSAVYHWSIKGRVAYRSQWQFLRASTDGLATMTSGWDAIRRSANASWFEWLEGSAPFFWNWGVGYQRLIRDGQPHYTTGPFQPYLKPQRAHRDPAKQELMRAKVVQVRKRGYILPGKITGGTQFFCVDKGLDDIRMVYNGTSCGLNEVLWAPRFGLPTVKQTLRALLPGYYQCDLDVGEQFLNYKIHELLREYSGVDVSGVRSTNPLDASWEAGRGAGPWERWERNWMGLRDSPYRSLQWQVRLKFEVYGDRRCLSNPFHWDKVVFNLPGSRGYRSDLPWVMKLRRDGHLAAEIFVYVDDGRPTGHSPAITWKAARAYGSGFSRRGIQDASRKTTSPTETPGPWAGTVTHTEGG</sequence>